<dbReference type="KEGG" id="sale:EPH95_10170"/>
<comment type="function">
    <text evidence="7 9">One of the primary rRNA binding proteins, it binds directly near the 3'-end of the 23S rRNA, where it nucleates assembly of the 50S subunit.</text>
</comment>
<dbReference type="HAMAP" id="MF_01325_B">
    <property type="entry name" value="Ribosomal_uL3_B"/>
    <property type="match status" value="1"/>
</dbReference>
<proteinExistence type="inferred from homology"/>
<keyword evidence="12" id="KW-1185">Reference proteome</keyword>
<dbReference type="SUPFAM" id="SSF50447">
    <property type="entry name" value="Translation proteins"/>
    <property type="match status" value="1"/>
</dbReference>
<dbReference type="InterPro" id="IPR009000">
    <property type="entry name" value="Transl_B-barrel_sf"/>
</dbReference>
<dbReference type="Pfam" id="PF00297">
    <property type="entry name" value="Ribosomal_L3"/>
    <property type="match status" value="1"/>
</dbReference>
<dbReference type="InterPro" id="IPR019927">
    <property type="entry name" value="Ribosomal_uL3_bac/org-type"/>
</dbReference>
<dbReference type="Gene3D" id="3.30.160.810">
    <property type="match status" value="1"/>
</dbReference>
<dbReference type="FunFam" id="2.40.30.10:FF:000004">
    <property type="entry name" value="50S ribosomal protein L3"/>
    <property type="match status" value="1"/>
</dbReference>
<dbReference type="GO" id="GO:0006412">
    <property type="term" value="P:translation"/>
    <property type="evidence" value="ECO:0007669"/>
    <property type="project" value="UniProtKB-UniRule"/>
</dbReference>
<keyword evidence="2 7" id="KW-0699">rRNA-binding</keyword>
<dbReference type="InterPro" id="IPR019926">
    <property type="entry name" value="Ribosomal_uL3_CS"/>
</dbReference>
<dbReference type="OrthoDB" id="9806135at2"/>
<dbReference type="GO" id="GO:0022625">
    <property type="term" value="C:cytosolic large ribosomal subunit"/>
    <property type="evidence" value="ECO:0007669"/>
    <property type="project" value="TreeGrafter"/>
</dbReference>
<organism evidence="11 12">
    <name type="scientific">Salicibibacter halophilus</name>
    <dbReference type="NCBI Taxonomy" id="2502791"/>
    <lineage>
        <taxon>Bacteria</taxon>
        <taxon>Bacillati</taxon>
        <taxon>Bacillota</taxon>
        <taxon>Bacilli</taxon>
        <taxon>Bacillales</taxon>
        <taxon>Bacillaceae</taxon>
        <taxon>Salicibibacter</taxon>
    </lineage>
</organism>
<evidence type="ECO:0000256" key="9">
    <source>
        <dbReference type="RuleBase" id="RU003906"/>
    </source>
</evidence>
<comment type="subunit">
    <text evidence="7 9">Part of the 50S ribosomal subunit. Forms a cluster with proteins L14 and L19.</text>
</comment>
<evidence type="ECO:0000256" key="7">
    <source>
        <dbReference type="HAMAP-Rule" id="MF_01325"/>
    </source>
</evidence>
<accession>A0A514LI25</accession>
<dbReference type="AlphaFoldDB" id="A0A514LI25"/>
<dbReference type="Proteomes" id="UP000319756">
    <property type="component" value="Chromosome"/>
</dbReference>
<reference evidence="12" key="1">
    <citation type="submission" date="2019-01" db="EMBL/GenBank/DDBJ databases">
        <title>Genomic analysis of Salicibibacter sp. NKC3-5.</title>
        <authorList>
            <person name="Oh Y.J."/>
        </authorList>
    </citation>
    <scope>NUCLEOTIDE SEQUENCE [LARGE SCALE GENOMIC DNA]</scope>
    <source>
        <strain evidence="12">NKC3-5</strain>
    </source>
</reference>
<name>A0A514LI25_9BACI</name>
<gene>
    <name evidence="7" type="primary">rplC</name>
    <name evidence="11" type="ORF">EPH95_10170</name>
</gene>
<protein>
    <recommendedName>
        <fullName evidence="6 7">Large ribosomal subunit protein uL3</fullName>
    </recommendedName>
</protein>
<dbReference type="RefSeq" id="WP_142089669.1">
    <property type="nucleotide sequence ID" value="NZ_CP035485.1"/>
</dbReference>
<dbReference type="EMBL" id="CP035485">
    <property type="protein sequence ID" value="QDI91506.1"/>
    <property type="molecule type" value="Genomic_DNA"/>
</dbReference>
<dbReference type="FunFam" id="3.30.160.810:FF:000001">
    <property type="entry name" value="50S ribosomal protein L3"/>
    <property type="match status" value="1"/>
</dbReference>
<evidence type="ECO:0000256" key="2">
    <source>
        <dbReference type="ARBA" id="ARBA00022730"/>
    </source>
</evidence>
<keyword evidence="3 7" id="KW-0694">RNA-binding</keyword>
<dbReference type="PANTHER" id="PTHR11229:SF16">
    <property type="entry name" value="LARGE RIBOSOMAL SUBUNIT PROTEIN UL3C"/>
    <property type="match status" value="1"/>
</dbReference>
<dbReference type="GO" id="GO:0003735">
    <property type="term" value="F:structural constituent of ribosome"/>
    <property type="evidence" value="ECO:0007669"/>
    <property type="project" value="UniProtKB-UniRule"/>
</dbReference>
<evidence type="ECO:0000256" key="1">
    <source>
        <dbReference type="ARBA" id="ARBA00006540"/>
    </source>
</evidence>
<dbReference type="Gene3D" id="2.40.30.10">
    <property type="entry name" value="Translation factors"/>
    <property type="match status" value="1"/>
</dbReference>
<evidence type="ECO:0000256" key="5">
    <source>
        <dbReference type="ARBA" id="ARBA00023274"/>
    </source>
</evidence>
<dbReference type="PROSITE" id="PS00474">
    <property type="entry name" value="RIBOSOMAL_L3"/>
    <property type="match status" value="1"/>
</dbReference>
<sequence>MAKGILGRKIGMTQVFQENGDVVPVTVVQANPNIVMQLKTEANDGYDAVQLGADDKKDQRATKPEKGHAEKASTAPKRYVREFRNMNVADHEVGQEVNVNTFASGDTIDVTGVSKGKGFQGSIKRHNYAIGPKSHGSRYHRGSGALSPIDTSKVFKGTKLPGQMGGSQVTVQNLEVVQIDEGRNLLLIKGNVPGPKKGYVKVQSVSQ</sequence>
<feature type="region of interest" description="Disordered" evidence="10">
    <location>
        <begin position="52"/>
        <end position="75"/>
    </location>
</feature>
<evidence type="ECO:0000313" key="12">
    <source>
        <dbReference type="Proteomes" id="UP000319756"/>
    </source>
</evidence>
<evidence type="ECO:0000313" key="11">
    <source>
        <dbReference type="EMBL" id="QDI91506.1"/>
    </source>
</evidence>
<dbReference type="NCBIfam" id="TIGR03625">
    <property type="entry name" value="L3_bact"/>
    <property type="match status" value="1"/>
</dbReference>
<evidence type="ECO:0000256" key="10">
    <source>
        <dbReference type="SAM" id="MobiDB-lite"/>
    </source>
</evidence>
<keyword evidence="5 7" id="KW-0687">Ribonucleoprotein</keyword>
<dbReference type="PANTHER" id="PTHR11229">
    <property type="entry name" value="50S RIBOSOMAL PROTEIN L3"/>
    <property type="match status" value="1"/>
</dbReference>
<keyword evidence="4 7" id="KW-0689">Ribosomal protein</keyword>
<comment type="similarity">
    <text evidence="1 7 8">Belongs to the universal ribosomal protein uL3 family.</text>
</comment>
<evidence type="ECO:0000256" key="8">
    <source>
        <dbReference type="RuleBase" id="RU003905"/>
    </source>
</evidence>
<feature type="compositionally biased region" description="Basic and acidic residues" evidence="10">
    <location>
        <begin position="53"/>
        <end position="71"/>
    </location>
</feature>
<dbReference type="InterPro" id="IPR000597">
    <property type="entry name" value="Ribosomal_uL3"/>
</dbReference>
<evidence type="ECO:0000256" key="3">
    <source>
        <dbReference type="ARBA" id="ARBA00022884"/>
    </source>
</evidence>
<evidence type="ECO:0000256" key="4">
    <source>
        <dbReference type="ARBA" id="ARBA00022980"/>
    </source>
</evidence>
<evidence type="ECO:0000256" key="6">
    <source>
        <dbReference type="ARBA" id="ARBA00035243"/>
    </source>
</evidence>
<dbReference type="GO" id="GO:0019843">
    <property type="term" value="F:rRNA binding"/>
    <property type="evidence" value="ECO:0007669"/>
    <property type="project" value="UniProtKB-UniRule"/>
</dbReference>